<dbReference type="GO" id="GO:0000309">
    <property type="term" value="F:nicotinamide-nucleotide adenylyltransferase activity"/>
    <property type="evidence" value="ECO:0007669"/>
    <property type="project" value="TreeGrafter"/>
</dbReference>
<evidence type="ECO:0000313" key="2">
    <source>
        <dbReference type="Proteomes" id="UP001165120"/>
    </source>
</evidence>
<dbReference type="PANTHER" id="PTHR31285">
    <property type="entry name" value="NICOTINAMIDE MONONUCLEOTIDE ADENYLYLTRANSFERASE"/>
    <property type="match status" value="1"/>
</dbReference>
<dbReference type="SUPFAM" id="SSF52374">
    <property type="entry name" value="Nucleotidylyl transferase"/>
    <property type="match status" value="1"/>
</dbReference>
<sequence>MSFRKPNFTNELKKFLNSNLNFKILFNSNSRGLILPLTNNLCILDSSFNPPHKGHFSLVKQCILHNFNRDHNQQNISTINNKSVLLLLSVNNADKKSQPARFEDRLEMMYILAYKISNELGVSVSIGITTFAMFTDKSKEINNYINNLKINENGNVTYSNNIKLIFLMGYDTLIRVLNPKYYLPNSLKDSLSDFMENCDLFTLTRSSSSEFESPSHENNQEINSQFQYLQDIKENKIEGIPKEWGPKIHLVNGDLNSISISSSEIRKKASVNNNESAKFLEDVTFKEISDYIRTNNLYKL</sequence>
<comment type="caution">
    <text evidence="1">The sequence shown here is derived from an EMBL/GenBank/DDBJ whole genome shotgun (WGS) entry which is preliminary data.</text>
</comment>
<gene>
    <name evidence="1" type="ORF">Cboi02_000157300</name>
</gene>
<name>A0A9W6WGH7_CANBO</name>
<dbReference type="Gene3D" id="3.40.50.620">
    <property type="entry name" value="HUPs"/>
    <property type="match status" value="1"/>
</dbReference>
<dbReference type="GO" id="GO:0005634">
    <property type="term" value="C:nucleus"/>
    <property type="evidence" value="ECO:0007669"/>
    <property type="project" value="TreeGrafter"/>
</dbReference>
<dbReference type="InterPro" id="IPR014729">
    <property type="entry name" value="Rossmann-like_a/b/a_fold"/>
</dbReference>
<evidence type="ECO:0000313" key="1">
    <source>
        <dbReference type="EMBL" id="GME68327.1"/>
    </source>
</evidence>
<accession>A0A9W6WGH7</accession>
<dbReference type="AlphaFoldDB" id="A0A9W6WGH7"/>
<keyword evidence="2" id="KW-1185">Reference proteome</keyword>
<reference evidence="1" key="1">
    <citation type="submission" date="2023-04" db="EMBL/GenBank/DDBJ databases">
        <title>Candida boidinii NBRC 10035.</title>
        <authorList>
            <person name="Ichikawa N."/>
            <person name="Sato H."/>
            <person name="Tonouchi N."/>
        </authorList>
    </citation>
    <scope>NUCLEOTIDE SEQUENCE</scope>
    <source>
        <strain evidence="1">NBRC 10035</strain>
    </source>
</reference>
<protein>
    <submittedName>
        <fullName evidence="1">Unnamed protein product</fullName>
    </submittedName>
</protein>
<dbReference type="EMBL" id="BSXN01000382">
    <property type="protein sequence ID" value="GME68327.1"/>
    <property type="molecule type" value="Genomic_DNA"/>
</dbReference>
<dbReference type="GO" id="GO:0005737">
    <property type="term" value="C:cytoplasm"/>
    <property type="evidence" value="ECO:0007669"/>
    <property type="project" value="TreeGrafter"/>
</dbReference>
<dbReference type="PANTHER" id="PTHR31285:SF0">
    <property type="entry name" value="NICOTINAMIDE MONONUCLEOTIDE ADENYLYLTRANSFERASE"/>
    <property type="match status" value="1"/>
</dbReference>
<proteinExistence type="predicted"/>
<dbReference type="GO" id="GO:0016887">
    <property type="term" value="F:ATP hydrolysis activity"/>
    <property type="evidence" value="ECO:0007669"/>
    <property type="project" value="TreeGrafter"/>
</dbReference>
<dbReference type="Proteomes" id="UP001165120">
    <property type="component" value="Unassembled WGS sequence"/>
</dbReference>
<organism evidence="1 2">
    <name type="scientific">Candida boidinii</name>
    <name type="common">Yeast</name>
    <dbReference type="NCBI Taxonomy" id="5477"/>
    <lineage>
        <taxon>Eukaryota</taxon>
        <taxon>Fungi</taxon>
        <taxon>Dikarya</taxon>
        <taxon>Ascomycota</taxon>
        <taxon>Saccharomycotina</taxon>
        <taxon>Pichiomycetes</taxon>
        <taxon>Pichiales</taxon>
        <taxon>Pichiaceae</taxon>
        <taxon>Ogataea</taxon>
        <taxon>Ogataea/Candida clade</taxon>
    </lineage>
</organism>